<dbReference type="InterPro" id="IPR005532">
    <property type="entry name" value="SUMF_dom"/>
</dbReference>
<evidence type="ECO:0000256" key="2">
    <source>
        <dbReference type="SAM" id="SignalP"/>
    </source>
</evidence>
<dbReference type="EMBL" id="CP020370">
    <property type="protein sequence ID" value="AUB82098.1"/>
    <property type="molecule type" value="Genomic_DNA"/>
</dbReference>
<accession>A0A2K8U919</accession>
<proteinExistence type="predicted"/>
<dbReference type="KEGG" id="tsy:THSYN_14840"/>
<dbReference type="Proteomes" id="UP000232638">
    <property type="component" value="Chromosome"/>
</dbReference>
<evidence type="ECO:0000256" key="1">
    <source>
        <dbReference type="SAM" id="Coils"/>
    </source>
</evidence>
<gene>
    <name evidence="4" type="ORF">THSYN_14840</name>
</gene>
<feature type="domain" description="Sulfatase-modifying factor enzyme-like" evidence="3">
    <location>
        <begin position="115"/>
        <end position="321"/>
    </location>
</feature>
<feature type="chain" id="PRO_5014959738" description="Sulfatase-modifying factor enzyme-like domain-containing protein" evidence="2">
    <location>
        <begin position="38"/>
        <end position="672"/>
    </location>
</feature>
<evidence type="ECO:0000313" key="4">
    <source>
        <dbReference type="EMBL" id="AUB82098.1"/>
    </source>
</evidence>
<reference evidence="4 5" key="1">
    <citation type="submission" date="2017-03" db="EMBL/GenBank/DDBJ databases">
        <title>Complete genome sequence of Candidatus 'Thiodictyon syntrophicum' sp. nov. strain Cad16T, a photolithoautotroph purple sulfur bacterium isolated from an alpine meromictic lake.</title>
        <authorList>
            <person name="Luedin S.M."/>
            <person name="Pothier J.F."/>
            <person name="Danza F."/>
            <person name="Storelli N."/>
            <person name="Wittwer M."/>
            <person name="Tonolla M."/>
        </authorList>
    </citation>
    <scope>NUCLEOTIDE SEQUENCE [LARGE SCALE GENOMIC DNA]</scope>
    <source>
        <strain evidence="4 5">Cad16T</strain>
    </source>
</reference>
<keyword evidence="5" id="KW-1185">Reference proteome</keyword>
<feature type="signal peptide" evidence="2">
    <location>
        <begin position="1"/>
        <end position="37"/>
    </location>
</feature>
<protein>
    <recommendedName>
        <fullName evidence="3">Sulfatase-modifying factor enzyme-like domain-containing protein</fullName>
    </recommendedName>
</protein>
<dbReference type="Gene3D" id="3.90.1580.10">
    <property type="entry name" value="paralog of FGE (formylglycine-generating enzyme)"/>
    <property type="match status" value="1"/>
</dbReference>
<dbReference type="PANTHER" id="PTHR23150:SF19">
    <property type="entry name" value="FORMYLGLYCINE-GENERATING ENZYME"/>
    <property type="match status" value="1"/>
</dbReference>
<keyword evidence="2" id="KW-0732">Signal</keyword>
<name>A0A2K8U919_9GAMM</name>
<dbReference type="SUPFAM" id="SSF56436">
    <property type="entry name" value="C-type lectin-like"/>
    <property type="match status" value="1"/>
</dbReference>
<feature type="coiled-coil region" evidence="1">
    <location>
        <begin position="481"/>
        <end position="535"/>
    </location>
</feature>
<sequence>MKIPSVAKSSLPRASRRAGWLSRCLLCLAAICGGAVAAAPAPDQVPERFELRLPEGQAMAFRAVWLGIDGGHLFAARTIKLGSREPSPKYKERLVETLLSGGFVGSRNAKPDWFYYLAETEVTEGQWSVVMRWLDQQEQRPPRPAVISKLPKTAVTLAEVQQFIEALNTWMLTNERAQLPRWRGADAFARLPTEAEWVFAARGGLPTLENNPDVFDRPHPYADTLSNHEWYRETAGNRLQDAGSLKPNALGLYDLIGNAEELTLSLFGPEYQQGRFGQLAICGGNFSVKASDLSAALRTEAISHDDQGHLVRPAKVGLRLALTTRISSVRATPDELDREFSDYQGRSALTRPGLVGQNSPATQAEQDKCQFLSDQGRRLESDFERCTAELKSLAADDTRVSTESAQRLAGLEARNRELEVSGIALAVRAKELRAETDRCVSDQKRFVDSSATGRQCAEGLTRCQLDLTSINDRERNARLDLDRATAERQTLMARVAVLEARDIPPAKCPVSEGDANRKEEEIADLRRRILQFDHELAKNAGRVRAVEKRYIEALMRQASANASFGWERLARWNHEYTASDRRDPVLKRQVFDAGERYVADYLTLVQQLADETMPELFPEVKAELSAWLLARDKPQQRKTLDLLERHLHELRTGRPLRLEELVKSFSNAPEMN</sequence>
<dbReference type="AlphaFoldDB" id="A0A2K8U919"/>
<dbReference type="InterPro" id="IPR051043">
    <property type="entry name" value="Sulfatase_Mod_Factor_Kinase"/>
</dbReference>
<organism evidence="4 5">
    <name type="scientific">Candidatus Thiodictyon syntrophicum</name>
    <dbReference type="NCBI Taxonomy" id="1166950"/>
    <lineage>
        <taxon>Bacteria</taxon>
        <taxon>Pseudomonadati</taxon>
        <taxon>Pseudomonadota</taxon>
        <taxon>Gammaproteobacteria</taxon>
        <taxon>Chromatiales</taxon>
        <taxon>Chromatiaceae</taxon>
        <taxon>Thiodictyon</taxon>
    </lineage>
</organism>
<dbReference type="RefSeq" id="WP_100919846.1">
    <property type="nucleotide sequence ID" value="NZ_CP020370.1"/>
</dbReference>
<evidence type="ECO:0000313" key="5">
    <source>
        <dbReference type="Proteomes" id="UP000232638"/>
    </source>
</evidence>
<evidence type="ECO:0000259" key="3">
    <source>
        <dbReference type="Pfam" id="PF03781"/>
    </source>
</evidence>
<dbReference type="PANTHER" id="PTHR23150">
    <property type="entry name" value="SULFATASE MODIFYING FACTOR 1, 2"/>
    <property type="match status" value="1"/>
</dbReference>
<dbReference type="GO" id="GO:0120147">
    <property type="term" value="F:formylglycine-generating oxidase activity"/>
    <property type="evidence" value="ECO:0007669"/>
    <property type="project" value="TreeGrafter"/>
</dbReference>
<dbReference type="InterPro" id="IPR042095">
    <property type="entry name" value="SUMF_sf"/>
</dbReference>
<dbReference type="OrthoDB" id="9768004at2"/>
<dbReference type="Pfam" id="PF03781">
    <property type="entry name" value="FGE-sulfatase"/>
    <property type="match status" value="1"/>
</dbReference>
<dbReference type="InterPro" id="IPR016187">
    <property type="entry name" value="CTDL_fold"/>
</dbReference>
<keyword evidence="1" id="KW-0175">Coiled coil</keyword>